<keyword evidence="1" id="KW-0472">Membrane</keyword>
<keyword evidence="1" id="KW-1133">Transmembrane helix</keyword>
<keyword evidence="3" id="KW-1185">Reference proteome</keyword>
<keyword evidence="1" id="KW-0812">Transmembrane</keyword>
<organism evidence="2 3">
    <name type="scientific">Portunus trituberculatus</name>
    <name type="common">Swimming crab</name>
    <name type="synonym">Neptunus trituberculatus</name>
    <dbReference type="NCBI Taxonomy" id="210409"/>
    <lineage>
        <taxon>Eukaryota</taxon>
        <taxon>Metazoa</taxon>
        <taxon>Ecdysozoa</taxon>
        <taxon>Arthropoda</taxon>
        <taxon>Crustacea</taxon>
        <taxon>Multicrustacea</taxon>
        <taxon>Malacostraca</taxon>
        <taxon>Eumalacostraca</taxon>
        <taxon>Eucarida</taxon>
        <taxon>Decapoda</taxon>
        <taxon>Pleocyemata</taxon>
        <taxon>Brachyura</taxon>
        <taxon>Eubrachyura</taxon>
        <taxon>Portunoidea</taxon>
        <taxon>Portunidae</taxon>
        <taxon>Portuninae</taxon>
        <taxon>Portunus</taxon>
    </lineage>
</organism>
<sequence>MVTPPPVVTCGAAVIRITFSCILSVVFINTKGLLVVKISGNQTAAYLVVYKALSSPFSQPPLYRSDTVLLVIPVLVYRCRCASLVLPQS</sequence>
<protein>
    <submittedName>
        <fullName evidence="2">Uncharacterized protein</fullName>
    </submittedName>
</protein>
<dbReference type="AlphaFoldDB" id="A0A5B7JL71"/>
<feature type="transmembrane region" description="Helical" evidence="1">
    <location>
        <begin position="6"/>
        <end position="28"/>
    </location>
</feature>
<evidence type="ECO:0000313" key="2">
    <source>
        <dbReference type="EMBL" id="MPC95173.1"/>
    </source>
</evidence>
<reference evidence="2 3" key="1">
    <citation type="submission" date="2019-05" db="EMBL/GenBank/DDBJ databases">
        <title>Another draft genome of Portunus trituberculatus and its Hox gene families provides insights of decapod evolution.</title>
        <authorList>
            <person name="Jeong J.-H."/>
            <person name="Song I."/>
            <person name="Kim S."/>
            <person name="Choi T."/>
            <person name="Kim D."/>
            <person name="Ryu S."/>
            <person name="Kim W."/>
        </authorList>
    </citation>
    <scope>NUCLEOTIDE SEQUENCE [LARGE SCALE GENOMIC DNA]</scope>
    <source>
        <tissue evidence="2">Muscle</tissue>
    </source>
</reference>
<proteinExistence type="predicted"/>
<evidence type="ECO:0000313" key="3">
    <source>
        <dbReference type="Proteomes" id="UP000324222"/>
    </source>
</evidence>
<evidence type="ECO:0000256" key="1">
    <source>
        <dbReference type="SAM" id="Phobius"/>
    </source>
</evidence>
<accession>A0A5B7JL71</accession>
<dbReference type="EMBL" id="VSRR010101243">
    <property type="protein sequence ID" value="MPC95173.1"/>
    <property type="molecule type" value="Genomic_DNA"/>
</dbReference>
<name>A0A5B7JL71_PORTR</name>
<dbReference type="Proteomes" id="UP000324222">
    <property type="component" value="Unassembled WGS sequence"/>
</dbReference>
<comment type="caution">
    <text evidence="2">The sequence shown here is derived from an EMBL/GenBank/DDBJ whole genome shotgun (WGS) entry which is preliminary data.</text>
</comment>
<gene>
    <name evidence="2" type="ORF">E2C01_090371</name>
</gene>